<dbReference type="InterPro" id="IPR044856">
    <property type="entry name" value="Malate_synth_C_sf"/>
</dbReference>
<dbReference type="NCBIfam" id="TIGR01344">
    <property type="entry name" value="malate_syn_A"/>
    <property type="match status" value="1"/>
</dbReference>
<name>A0A496PHK1_9MICC</name>
<dbReference type="AlphaFoldDB" id="A0A496PHK1"/>
<keyword evidence="3 9" id="KW-0329">Glyoxylate bypass</keyword>
<feature type="domain" description="Malate synthase C-terminal" evidence="12">
    <location>
        <begin position="420"/>
        <end position="532"/>
    </location>
</feature>
<dbReference type="FunFam" id="1.20.1220.12:FF:000001">
    <property type="entry name" value="Malate synthase"/>
    <property type="match status" value="1"/>
</dbReference>
<keyword evidence="14" id="KW-1185">Reference proteome</keyword>
<evidence type="ECO:0000256" key="1">
    <source>
        <dbReference type="ARBA" id="ARBA00006394"/>
    </source>
</evidence>
<dbReference type="InterPro" id="IPR001465">
    <property type="entry name" value="Malate_synthase_TIM"/>
</dbReference>
<dbReference type="InterPro" id="IPR048356">
    <property type="entry name" value="MS_N"/>
</dbReference>
<dbReference type="PANTHER" id="PTHR42902">
    <property type="entry name" value="MALATE SYNTHASE"/>
    <property type="match status" value="1"/>
</dbReference>
<dbReference type="FunFam" id="3.20.20.360:FF:000001">
    <property type="entry name" value="Malate synthase"/>
    <property type="match status" value="1"/>
</dbReference>
<dbReference type="Pfam" id="PF20656">
    <property type="entry name" value="MS_N"/>
    <property type="match status" value="1"/>
</dbReference>
<dbReference type="PIRSF" id="PIRSF001363">
    <property type="entry name" value="Malate_synth"/>
    <property type="match status" value="1"/>
</dbReference>
<evidence type="ECO:0000259" key="10">
    <source>
        <dbReference type="Pfam" id="PF01274"/>
    </source>
</evidence>
<dbReference type="GO" id="GO:0006099">
    <property type="term" value="P:tricarboxylic acid cycle"/>
    <property type="evidence" value="ECO:0007669"/>
    <property type="project" value="UniProtKB-KW"/>
</dbReference>
<reference evidence="13 14" key="1">
    <citation type="submission" date="2018-07" db="EMBL/GenBank/DDBJ databases">
        <title>Arthrobacter sp. nov., isolated from raw cow's milk with high bacterial count.</title>
        <authorList>
            <person name="Hahne J."/>
            <person name="Isele D."/>
            <person name="Lipski A."/>
        </authorList>
    </citation>
    <scope>NUCLEOTIDE SEQUENCE [LARGE SCALE GENOMIC DNA]</scope>
    <source>
        <strain evidence="13 14">JZ R-183</strain>
    </source>
</reference>
<dbReference type="EC" id="2.3.3.9" evidence="2 9"/>
<dbReference type="SUPFAM" id="SSF51645">
    <property type="entry name" value="Malate synthase G"/>
    <property type="match status" value="1"/>
</dbReference>
<accession>A0A496PHK1</accession>
<dbReference type="Pfam" id="PF01274">
    <property type="entry name" value="MS_TIM-barrel"/>
    <property type="match status" value="1"/>
</dbReference>
<keyword evidence="13" id="KW-0012">Acyltransferase</keyword>
<evidence type="ECO:0000256" key="4">
    <source>
        <dbReference type="ARBA" id="ARBA00022532"/>
    </source>
</evidence>
<evidence type="ECO:0000256" key="3">
    <source>
        <dbReference type="ARBA" id="ARBA00022435"/>
    </source>
</evidence>
<dbReference type="InterPro" id="IPR006252">
    <property type="entry name" value="Malate_synthA"/>
</dbReference>
<evidence type="ECO:0000256" key="5">
    <source>
        <dbReference type="ARBA" id="ARBA00022679"/>
    </source>
</evidence>
<dbReference type="Proteomes" id="UP000273119">
    <property type="component" value="Unassembled WGS sequence"/>
</dbReference>
<comment type="pathway">
    <text evidence="9">Carbohydrate metabolism; glyoxylate cycle; (S)-malate from isocitrate: step 2/2.</text>
</comment>
<evidence type="ECO:0000313" key="14">
    <source>
        <dbReference type="Proteomes" id="UP000273119"/>
    </source>
</evidence>
<evidence type="ECO:0000313" key="13">
    <source>
        <dbReference type="EMBL" id="RKW69966.1"/>
    </source>
</evidence>
<feature type="active site" description="Proton acceptor" evidence="8">
    <location>
        <position position="170"/>
    </location>
</feature>
<dbReference type="Gene3D" id="1.20.1220.12">
    <property type="entry name" value="Malate synthase, domain III"/>
    <property type="match status" value="1"/>
</dbReference>
<evidence type="ECO:0000259" key="11">
    <source>
        <dbReference type="Pfam" id="PF20656"/>
    </source>
</evidence>
<proteinExistence type="inferred from homology"/>
<dbReference type="CDD" id="cd00727">
    <property type="entry name" value="malate_synt_A"/>
    <property type="match status" value="1"/>
</dbReference>
<dbReference type="GO" id="GO:0005737">
    <property type="term" value="C:cytoplasm"/>
    <property type="evidence" value="ECO:0007669"/>
    <property type="project" value="TreeGrafter"/>
</dbReference>
<dbReference type="Gene3D" id="3.20.20.360">
    <property type="entry name" value="Malate synthase, domain 3"/>
    <property type="match status" value="1"/>
</dbReference>
<dbReference type="GO" id="GO:0006097">
    <property type="term" value="P:glyoxylate cycle"/>
    <property type="evidence" value="ECO:0007669"/>
    <property type="project" value="UniProtKB-UniPathway"/>
</dbReference>
<dbReference type="EMBL" id="QQXL01000006">
    <property type="protein sequence ID" value="RKW69966.1"/>
    <property type="molecule type" value="Genomic_DNA"/>
</dbReference>
<evidence type="ECO:0000256" key="2">
    <source>
        <dbReference type="ARBA" id="ARBA00012636"/>
    </source>
</evidence>
<dbReference type="RefSeq" id="WP_121485638.1">
    <property type="nucleotide sequence ID" value="NZ_QQXL01000006.1"/>
</dbReference>
<dbReference type="Pfam" id="PF20659">
    <property type="entry name" value="MS_C"/>
    <property type="match status" value="1"/>
</dbReference>
<protein>
    <recommendedName>
        <fullName evidence="7 9">Malate synthase</fullName>
        <ecNumber evidence="2 9">2.3.3.9</ecNumber>
    </recommendedName>
</protein>
<dbReference type="InterPro" id="IPR048355">
    <property type="entry name" value="MS_C"/>
</dbReference>
<dbReference type="UniPathway" id="UPA00703">
    <property type="reaction ID" value="UER00720"/>
</dbReference>
<feature type="domain" description="Malate synthase N-terminal" evidence="11">
    <location>
        <begin position="9"/>
        <end position="71"/>
    </location>
</feature>
<comment type="catalytic activity">
    <reaction evidence="6 9">
        <text>glyoxylate + acetyl-CoA + H2O = (S)-malate + CoA + H(+)</text>
        <dbReference type="Rhea" id="RHEA:18181"/>
        <dbReference type="ChEBI" id="CHEBI:15377"/>
        <dbReference type="ChEBI" id="CHEBI:15378"/>
        <dbReference type="ChEBI" id="CHEBI:15589"/>
        <dbReference type="ChEBI" id="CHEBI:36655"/>
        <dbReference type="ChEBI" id="CHEBI:57287"/>
        <dbReference type="ChEBI" id="CHEBI:57288"/>
        <dbReference type="EC" id="2.3.3.9"/>
    </reaction>
</comment>
<keyword evidence="4 9" id="KW-0816">Tricarboxylic acid cycle</keyword>
<comment type="similarity">
    <text evidence="1 9">Belongs to the malate synthase family.</text>
</comment>
<evidence type="ECO:0000256" key="6">
    <source>
        <dbReference type="ARBA" id="ARBA00047918"/>
    </source>
</evidence>
<feature type="active site" description="Proton donor" evidence="8">
    <location>
        <position position="454"/>
    </location>
</feature>
<feature type="domain" description="Malate synthase TIM barrel" evidence="10">
    <location>
        <begin position="166"/>
        <end position="412"/>
    </location>
</feature>
<evidence type="ECO:0000256" key="8">
    <source>
        <dbReference type="PIRSR" id="PIRSR001363-1"/>
    </source>
</evidence>
<dbReference type="PROSITE" id="PS00510">
    <property type="entry name" value="MALATE_SYNTHASE"/>
    <property type="match status" value="1"/>
</dbReference>
<keyword evidence="5 9" id="KW-0808">Transferase</keyword>
<gene>
    <name evidence="13" type="ORF">DWQ67_10930</name>
</gene>
<dbReference type="InterPro" id="IPR046363">
    <property type="entry name" value="MS_N_TIM-barrel_dom"/>
</dbReference>
<evidence type="ECO:0000256" key="9">
    <source>
        <dbReference type="RuleBase" id="RU000555"/>
    </source>
</evidence>
<sequence length="546" mass="61982">MNTSTTLNGVTITPPRIRRQEEILTPEALDFLRTLHQEFEPRRRELMQRRHRVRAKIANGQDPTFLSETAHIREDSSWSVAPVAPGLEDRRVEITGPVEKKMAINALNSGAKVWLADMEDAHTPSWANVINGQLNLRDILDRTIDFTTPEGKEYKLGGETLTDLPTIVVRPRGLHLTERHLLVDGEPMAGALVDFGLHFFHNARRLIELGRGPYFYLPKTENHLEARLWEQIFTRSEEYIGLEHGTLRATVLIETITAAFEMEEILYELRDHAAGLNAGRWDYIFSIIKNFRSRGPRFILPDRSAVTMTAPFMRAYTEQLVRACHRRGAHAIGGMSAFIPSRRDHEVNARALDAVRVDKTREATDGFDGSWVAHPDLVSVALEVFDGALGENPDQRSHSREDVVPDGAALLQIAGTEGRITEHGVRLNIEVAIRYLESWLRGNGAVAIHNLMEDAATAEISRSQIWQWLHHKAITDTGEVISQEWVEHLVEEEFDRLARFDGDRYVDAREIFEASAMRDDFPTFITLPAYDRYLTDQDPARTLLPA</sequence>
<evidence type="ECO:0000259" key="12">
    <source>
        <dbReference type="Pfam" id="PF20659"/>
    </source>
</evidence>
<evidence type="ECO:0000256" key="7">
    <source>
        <dbReference type="ARBA" id="ARBA00068441"/>
    </source>
</evidence>
<comment type="caution">
    <text evidence="13">The sequence shown here is derived from an EMBL/GenBank/DDBJ whole genome shotgun (WGS) entry which is preliminary data.</text>
</comment>
<organism evidence="13 14">
    <name type="scientific">Galactobacter caseinivorans</name>
    <dbReference type="NCBI Taxonomy" id="2676123"/>
    <lineage>
        <taxon>Bacteria</taxon>
        <taxon>Bacillati</taxon>
        <taxon>Actinomycetota</taxon>
        <taxon>Actinomycetes</taxon>
        <taxon>Micrococcales</taxon>
        <taxon>Micrococcaceae</taxon>
        <taxon>Galactobacter</taxon>
    </lineage>
</organism>
<dbReference type="GO" id="GO:0004474">
    <property type="term" value="F:malate synthase activity"/>
    <property type="evidence" value="ECO:0007669"/>
    <property type="project" value="UniProtKB-EC"/>
</dbReference>
<dbReference type="InterPro" id="IPR019830">
    <property type="entry name" value="Malate_synthase_CS"/>
</dbReference>
<dbReference type="PANTHER" id="PTHR42902:SF1">
    <property type="entry name" value="MALATE SYNTHASE 1-RELATED"/>
    <property type="match status" value="1"/>
</dbReference>
<dbReference type="InterPro" id="IPR011076">
    <property type="entry name" value="Malate_synth_sf"/>
</dbReference>